<dbReference type="AlphaFoldDB" id="A0A0E9WD70"/>
<sequence length="32" mass="4059">MHMCTYKIYQLHLRRIWLQKTLQLRDLLTDKV</sequence>
<evidence type="ECO:0000313" key="1">
    <source>
        <dbReference type="EMBL" id="JAH87443.1"/>
    </source>
</evidence>
<dbReference type="EMBL" id="GBXM01021134">
    <property type="protein sequence ID" value="JAH87443.1"/>
    <property type="molecule type" value="Transcribed_RNA"/>
</dbReference>
<name>A0A0E9WD70_ANGAN</name>
<proteinExistence type="predicted"/>
<reference evidence="1" key="1">
    <citation type="submission" date="2014-11" db="EMBL/GenBank/DDBJ databases">
        <authorList>
            <person name="Amaro Gonzalez C."/>
        </authorList>
    </citation>
    <scope>NUCLEOTIDE SEQUENCE</scope>
</reference>
<reference evidence="1" key="2">
    <citation type="journal article" date="2015" name="Fish Shellfish Immunol.">
        <title>Early steps in the European eel (Anguilla anguilla)-Vibrio vulnificus interaction in the gills: Role of the RtxA13 toxin.</title>
        <authorList>
            <person name="Callol A."/>
            <person name="Pajuelo D."/>
            <person name="Ebbesson L."/>
            <person name="Teles M."/>
            <person name="MacKenzie S."/>
            <person name="Amaro C."/>
        </authorList>
    </citation>
    <scope>NUCLEOTIDE SEQUENCE</scope>
</reference>
<organism evidence="1">
    <name type="scientific">Anguilla anguilla</name>
    <name type="common">European freshwater eel</name>
    <name type="synonym">Muraena anguilla</name>
    <dbReference type="NCBI Taxonomy" id="7936"/>
    <lineage>
        <taxon>Eukaryota</taxon>
        <taxon>Metazoa</taxon>
        <taxon>Chordata</taxon>
        <taxon>Craniata</taxon>
        <taxon>Vertebrata</taxon>
        <taxon>Euteleostomi</taxon>
        <taxon>Actinopterygii</taxon>
        <taxon>Neopterygii</taxon>
        <taxon>Teleostei</taxon>
        <taxon>Anguilliformes</taxon>
        <taxon>Anguillidae</taxon>
        <taxon>Anguilla</taxon>
    </lineage>
</organism>
<accession>A0A0E9WD70</accession>
<protein>
    <submittedName>
        <fullName evidence="1">Uncharacterized protein</fullName>
    </submittedName>
</protein>